<dbReference type="PANTHER" id="PTHR34388">
    <property type="entry name" value="DNA POLYMERASE III SUBUNIT DELTA"/>
    <property type="match status" value="1"/>
</dbReference>
<evidence type="ECO:0000256" key="8">
    <source>
        <dbReference type="ARBA" id="ARBA00049244"/>
    </source>
</evidence>
<dbReference type="GO" id="GO:0006261">
    <property type="term" value="P:DNA-templated DNA replication"/>
    <property type="evidence" value="ECO:0007669"/>
    <property type="project" value="TreeGrafter"/>
</dbReference>
<dbReference type="EC" id="2.7.7.7" evidence="1"/>
<gene>
    <name evidence="11" type="primary">holA</name>
    <name evidence="11" type="ORF">ERX37_01895</name>
</gene>
<dbReference type="InterPro" id="IPR048466">
    <property type="entry name" value="DNA_pol3_delta-like_C"/>
</dbReference>
<dbReference type="PANTHER" id="PTHR34388:SF1">
    <property type="entry name" value="DNA POLYMERASE III SUBUNIT DELTA"/>
    <property type="match status" value="1"/>
</dbReference>
<comment type="similarity">
    <text evidence="7">Belongs to the DNA polymerase HolA subunit family.</text>
</comment>
<reference evidence="11 12" key="1">
    <citation type="submission" date="2019-01" db="EMBL/GenBank/DDBJ databases">
        <title>Draft genome sequences of the type strains of six Macrococcus species.</title>
        <authorList>
            <person name="Mazhar S."/>
            <person name="Altermann E."/>
            <person name="Hill C."/>
            <person name="Mcauliffe O."/>
        </authorList>
    </citation>
    <scope>NUCLEOTIDE SEQUENCE [LARGE SCALE GENOMIC DNA]</scope>
    <source>
        <strain evidence="11 12">CCM4809</strain>
    </source>
</reference>
<dbReference type="NCBIfam" id="TIGR01128">
    <property type="entry name" value="holA"/>
    <property type="match status" value="1"/>
</dbReference>
<feature type="domain" description="DNA polymerase III delta subunit-like C-terminal" evidence="10">
    <location>
        <begin position="213"/>
        <end position="332"/>
    </location>
</feature>
<dbReference type="InterPro" id="IPR008921">
    <property type="entry name" value="DNA_pol3_clamp-load_cplx_C"/>
</dbReference>
<dbReference type="AlphaFoldDB" id="A0A4V6PPP8"/>
<evidence type="ECO:0000259" key="9">
    <source>
        <dbReference type="Pfam" id="PF06144"/>
    </source>
</evidence>
<comment type="caution">
    <text evidence="11">The sequence shown here is derived from an EMBL/GenBank/DDBJ whole genome shotgun (WGS) entry which is preliminary data.</text>
</comment>
<dbReference type="EMBL" id="SCWE01000001">
    <property type="protein sequence ID" value="TDM02865.1"/>
    <property type="molecule type" value="Genomic_DNA"/>
</dbReference>
<evidence type="ECO:0000256" key="2">
    <source>
        <dbReference type="ARBA" id="ARBA00017703"/>
    </source>
</evidence>
<dbReference type="Pfam" id="PF21694">
    <property type="entry name" value="DNA_pol3_delta_C"/>
    <property type="match status" value="1"/>
</dbReference>
<keyword evidence="6" id="KW-0239">DNA-directed DNA polymerase</keyword>
<dbReference type="OrthoDB" id="9775929at2"/>
<dbReference type="Pfam" id="PF06144">
    <property type="entry name" value="DNA_pol3_delta"/>
    <property type="match status" value="1"/>
</dbReference>
<evidence type="ECO:0000256" key="5">
    <source>
        <dbReference type="ARBA" id="ARBA00022705"/>
    </source>
</evidence>
<evidence type="ECO:0000256" key="3">
    <source>
        <dbReference type="ARBA" id="ARBA00022679"/>
    </source>
</evidence>
<evidence type="ECO:0000256" key="4">
    <source>
        <dbReference type="ARBA" id="ARBA00022695"/>
    </source>
</evidence>
<dbReference type="GO" id="GO:0003887">
    <property type="term" value="F:DNA-directed DNA polymerase activity"/>
    <property type="evidence" value="ECO:0007669"/>
    <property type="project" value="UniProtKB-KW"/>
</dbReference>
<evidence type="ECO:0000313" key="11">
    <source>
        <dbReference type="EMBL" id="TDM02865.1"/>
    </source>
</evidence>
<keyword evidence="4 11" id="KW-0548">Nucleotidyltransferase</keyword>
<accession>A0A4V6PPP8</accession>
<evidence type="ECO:0000256" key="1">
    <source>
        <dbReference type="ARBA" id="ARBA00012417"/>
    </source>
</evidence>
<dbReference type="Gene3D" id="1.10.8.60">
    <property type="match status" value="1"/>
</dbReference>
<dbReference type="InterPro" id="IPR027417">
    <property type="entry name" value="P-loop_NTPase"/>
</dbReference>
<evidence type="ECO:0000256" key="6">
    <source>
        <dbReference type="ARBA" id="ARBA00022932"/>
    </source>
</evidence>
<evidence type="ECO:0000256" key="7">
    <source>
        <dbReference type="ARBA" id="ARBA00034754"/>
    </source>
</evidence>
<keyword evidence="12" id="KW-1185">Reference proteome</keyword>
<feature type="domain" description="DNA polymerase III delta N-terminal" evidence="9">
    <location>
        <begin position="23"/>
        <end position="134"/>
    </location>
</feature>
<keyword evidence="5" id="KW-0235">DNA replication</keyword>
<dbReference type="GO" id="GO:0003677">
    <property type="term" value="F:DNA binding"/>
    <property type="evidence" value="ECO:0007669"/>
    <property type="project" value="InterPro"/>
</dbReference>
<dbReference type="SUPFAM" id="SSF48019">
    <property type="entry name" value="post-AAA+ oligomerization domain-like"/>
    <property type="match status" value="1"/>
</dbReference>
<dbReference type="Gene3D" id="3.40.50.300">
    <property type="entry name" value="P-loop containing nucleotide triphosphate hydrolases"/>
    <property type="match status" value="1"/>
</dbReference>
<sequence length="333" mass="38098">MKLSFIKGVLDVNTIIINHGVIPELVAEKTDAIVKELLPEVDEFNFAKYDMLETPVQAVIEDAMTIPFLSDLKVIVVKNSYLFTGDKPRTAIEHHLDTLAEFIEHFKGPNVVIFEVLNDKLDERKKIVKNVKKLHQVNKIDALDEMALKKWVKQQLNAQFKDIKQDALDELIQLTGADYKLVVNEMKKLLLYIGDDAIITKSHVQAIVSRSLEQNVFLLTDYITTNRKKEAIALVKDLINMKEEPIKLLALISGQYRLFYQTKILSQRGFSEVQIAKQLKAHPYRVKLALRKAGKMNLSDILKVMSACAETDYQLKSSYMDKVLILELFILNI</sequence>
<keyword evidence="3 11" id="KW-0808">Transferase</keyword>
<proteinExistence type="inferred from homology"/>
<protein>
    <recommendedName>
        <fullName evidence="2">DNA polymerase III subunit delta</fullName>
        <ecNumber evidence="1">2.7.7.7</ecNumber>
    </recommendedName>
</protein>
<name>A0A4V6PPP8_9STAP</name>
<dbReference type="InterPro" id="IPR005790">
    <property type="entry name" value="DNA_polIII_delta"/>
</dbReference>
<dbReference type="Gene3D" id="1.20.272.10">
    <property type="match status" value="1"/>
</dbReference>
<evidence type="ECO:0000259" key="10">
    <source>
        <dbReference type="Pfam" id="PF21694"/>
    </source>
</evidence>
<evidence type="ECO:0000313" key="12">
    <source>
        <dbReference type="Proteomes" id="UP000295328"/>
    </source>
</evidence>
<dbReference type="GO" id="GO:0009360">
    <property type="term" value="C:DNA polymerase III complex"/>
    <property type="evidence" value="ECO:0007669"/>
    <property type="project" value="InterPro"/>
</dbReference>
<dbReference type="InterPro" id="IPR010372">
    <property type="entry name" value="DNA_pol3_delta_N"/>
</dbReference>
<dbReference type="Proteomes" id="UP000295328">
    <property type="component" value="Unassembled WGS sequence"/>
</dbReference>
<dbReference type="RefSeq" id="WP_133428953.1">
    <property type="nucleotide sequence ID" value="NZ_BMCC01000002.1"/>
</dbReference>
<organism evidence="11 12">
    <name type="scientific">Macrococcus hajekii</name>
    <dbReference type="NCBI Taxonomy" id="198482"/>
    <lineage>
        <taxon>Bacteria</taxon>
        <taxon>Bacillati</taxon>
        <taxon>Bacillota</taxon>
        <taxon>Bacilli</taxon>
        <taxon>Bacillales</taxon>
        <taxon>Staphylococcaceae</taxon>
        <taxon>Macrococcus</taxon>
    </lineage>
</organism>
<comment type="catalytic activity">
    <reaction evidence="8">
        <text>DNA(n) + a 2'-deoxyribonucleoside 5'-triphosphate = DNA(n+1) + diphosphate</text>
        <dbReference type="Rhea" id="RHEA:22508"/>
        <dbReference type="Rhea" id="RHEA-COMP:17339"/>
        <dbReference type="Rhea" id="RHEA-COMP:17340"/>
        <dbReference type="ChEBI" id="CHEBI:33019"/>
        <dbReference type="ChEBI" id="CHEBI:61560"/>
        <dbReference type="ChEBI" id="CHEBI:173112"/>
        <dbReference type="EC" id="2.7.7.7"/>
    </reaction>
</comment>
<dbReference type="SUPFAM" id="SSF52540">
    <property type="entry name" value="P-loop containing nucleoside triphosphate hydrolases"/>
    <property type="match status" value="1"/>
</dbReference>